<dbReference type="Gene3D" id="3.40.50.1820">
    <property type="entry name" value="alpha/beta hydrolase"/>
    <property type="match status" value="1"/>
</dbReference>
<name>A0A482X9W7_LAOST</name>
<dbReference type="GO" id="GO:0016787">
    <property type="term" value="F:hydrolase activity"/>
    <property type="evidence" value="ECO:0007669"/>
    <property type="project" value="UniProtKB-KW"/>
</dbReference>
<dbReference type="AlphaFoldDB" id="A0A482X9W7"/>
<evidence type="ECO:0000313" key="5">
    <source>
        <dbReference type="Proteomes" id="UP000291343"/>
    </source>
</evidence>
<feature type="domain" description="AB hydrolase-1" evidence="3">
    <location>
        <begin position="29"/>
        <end position="138"/>
    </location>
</feature>
<keyword evidence="5" id="KW-1185">Reference proteome</keyword>
<protein>
    <recommendedName>
        <fullName evidence="3">AB hydrolase-1 domain-containing protein</fullName>
    </recommendedName>
</protein>
<evidence type="ECO:0000256" key="2">
    <source>
        <dbReference type="ARBA" id="ARBA00022801"/>
    </source>
</evidence>
<dbReference type="Pfam" id="PF00561">
    <property type="entry name" value="Abhydrolase_1"/>
    <property type="match status" value="1"/>
</dbReference>
<proteinExistence type="inferred from homology"/>
<dbReference type="SUPFAM" id="SSF53474">
    <property type="entry name" value="alpha/beta-Hydrolases"/>
    <property type="match status" value="1"/>
</dbReference>
<evidence type="ECO:0000256" key="1">
    <source>
        <dbReference type="ARBA" id="ARBA00008645"/>
    </source>
</evidence>
<dbReference type="InterPro" id="IPR050266">
    <property type="entry name" value="AB_hydrolase_sf"/>
</dbReference>
<dbReference type="EMBL" id="QKKF02014945">
    <property type="protein sequence ID" value="RZF42462.1"/>
    <property type="molecule type" value="Genomic_DNA"/>
</dbReference>
<dbReference type="PANTHER" id="PTHR43798">
    <property type="entry name" value="MONOACYLGLYCEROL LIPASE"/>
    <property type="match status" value="1"/>
</dbReference>
<gene>
    <name evidence="4" type="ORF">LSTR_LSTR013226</name>
</gene>
<dbReference type="GO" id="GO:0016020">
    <property type="term" value="C:membrane"/>
    <property type="evidence" value="ECO:0007669"/>
    <property type="project" value="TreeGrafter"/>
</dbReference>
<keyword evidence="2" id="KW-0378">Hydrolase</keyword>
<comment type="similarity">
    <text evidence="1">Belongs to the AB hydrolase superfamily.</text>
</comment>
<dbReference type="SMR" id="A0A482X9W7"/>
<dbReference type="FunCoup" id="A0A482X9W7">
    <property type="interactions" value="124"/>
</dbReference>
<dbReference type="InterPro" id="IPR029058">
    <property type="entry name" value="AB_hydrolase_fold"/>
</dbReference>
<dbReference type="PANTHER" id="PTHR43798:SF14">
    <property type="entry name" value="SERINE HYDROLASE-LIKE PROTEIN DDB_G0286239"/>
    <property type="match status" value="1"/>
</dbReference>
<organism evidence="4 5">
    <name type="scientific">Laodelphax striatellus</name>
    <name type="common">Small brown planthopper</name>
    <name type="synonym">Delphax striatella</name>
    <dbReference type="NCBI Taxonomy" id="195883"/>
    <lineage>
        <taxon>Eukaryota</taxon>
        <taxon>Metazoa</taxon>
        <taxon>Ecdysozoa</taxon>
        <taxon>Arthropoda</taxon>
        <taxon>Hexapoda</taxon>
        <taxon>Insecta</taxon>
        <taxon>Pterygota</taxon>
        <taxon>Neoptera</taxon>
        <taxon>Paraneoptera</taxon>
        <taxon>Hemiptera</taxon>
        <taxon>Auchenorrhyncha</taxon>
        <taxon>Fulgoroidea</taxon>
        <taxon>Delphacidae</taxon>
        <taxon>Criomorphinae</taxon>
        <taxon>Laodelphax</taxon>
    </lineage>
</organism>
<comment type="caution">
    <text evidence="4">The sequence shown here is derived from an EMBL/GenBank/DDBJ whole genome shotgun (WGS) entry which is preliminary data.</text>
</comment>
<evidence type="ECO:0000313" key="4">
    <source>
        <dbReference type="EMBL" id="RZF42462.1"/>
    </source>
</evidence>
<dbReference type="InterPro" id="IPR000073">
    <property type="entry name" value="AB_hydrolase_1"/>
</dbReference>
<dbReference type="InParanoid" id="A0A482X9W7"/>
<dbReference type="OrthoDB" id="190201at2759"/>
<dbReference type="STRING" id="195883.A0A482X9W7"/>
<evidence type="ECO:0000259" key="3">
    <source>
        <dbReference type="Pfam" id="PF00561"/>
    </source>
</evidence>
<dbReference type="Proteomes" id="UP000291343">
    <property type="component" value="Unassembled WGS sequence"/>
</dbReference>
<accession>A0A482X9W7</accession>
<sequence length="320" mass="37157">MERSYEDIDIPVPWGHISGKWWGPKDRQPILVLHGWQDNAASFDRLAPLLPHHISLLCIDMIGHGRSSHFPKGNMYYFFWDAVVMVRRIVKHFDWQKVSILGHSRGGSIGYMYTAFYPHEVELLISLDIAYPKWEPTEKLVEETGKAVDKFLMYEQMSEDITRIPCYGYQEMIDLVESAYNESITNDSARILMNRGMKPASKKPGKFTFTRDVRLKVGSTLAMIPKELSRAMAERINCAYLNIRASEGFYTPDLFYDEILEIISKNARYFEKHTVSGKHHTHLNDPSEMAEIISKFLLNNENKQNEIFDQNQQEKKPCLI</sequence>
<reference evidence="4 5" key="1">
    <citation type="journal article" date="2017" name="Gigascience">
        <title>Genome sequence of the small brown planthopper, Laodelphax striatellus.</title>
        <authorList>
            <person name="Zhu J."/>
            <person name="Jiang F."/>
            <person name="Wang X."/>
            <person name="Yang P."/>
            <person name="Bao Y."/>
            <person name="Zhao W."/>
            <person name="Wang W."/>
            <person name="Lu H."/>
            <person name="Wang Q."/>
            <person name="Cui N."/>
            <person name="Li J."/>
            <person name="Chen X."/>
            <person name="Luo L."/>
            <person name="Yu J."/>
            <person name="Kang L."/>
            <person name="Cui F."/>
        </authorList>
    </citation>
    <scope>NUCLEOTIDE SEQUENCE [LARGE SCALE GENOMIC DNA]</scope>
    <source>
        <strain evidence="4">Lst14</strain>
    </source>
</reference>